<feature type="transmembrane region" description="Helical" evidence="1">
    <location>
        <begin position="89"/>
        <end position="107"/>
    </location>
</feature>
<sequence>SMIGAGYEIVNVMNETVLQWAILVSLIFGNMGVIQDFRDVKGDITQERKTLPIHLGDLQARRMSQIICIVSLALFLAFSYRYIVITTTSIFYFSALILIYLVVVARLSTFKSYLYDHITYMILLALYNLTLFSCIFLI</sequence>
<evidence type="ECO:0000313" key="2">
    <source>
        <dbReference type="EMBL" id="MBW7953782.1"/>
    </source>
</evidence>
<dbReference type="EMBL" id="JACFOF010000006">
    <property type="protein sequence ID" value="MBW7953782.1"/>
    <property type="molecule type" value="Genomic_DNA"/>
</dbReference>
<name>A0A952AH20_9BACT</name>
<evidence type="ECO:0000313" key="3">
    <source>
        <dbReference type="Proteomes" id="UP000781173"/>
    </source>
</evidence>
<evidence type="ECO:0000256" key="1">
    <source>
        <dbReference type="SAM" id="Phobius"/>
    </source>
</evidence>
<feature type="transmembrane region" description="Helical" evidence="1">
    <location>
        <begin position="119"/>
        <end position="137"/>
    </location>
</feature>
<comment type="caution">
    <text evidence="2">The sequence shown here is derived from an EMBL/GenBank/DDBJ whole genome shotgun (WGS) entry which is preliminary data.</text>
</comment>
<keyword evidence="1" id="KW-1133">Transmembrane helix</keyword>
<organism evidence="2 3">
    <name type="scientific">Candidatus Dojkabacteria bacterium</name>
    <dbReference type="NCBI Taxonomy" id="2099670"/>
    <lineage>
        <taxon>Bacteria</taxon>
        <taxon>Candidatus Dojkabacteria</taxon>
    </lineage>
</organism>
<dbReference type="AlphaFoldDB" id="A0A952AH20"/>
<gene>
    <name evidence="2" type="ORF">H3C67_03260</name>
</gene>
<reference evidence="2" key="1">
    <citation type="journal article" date="2022" name="ISME J.">
        <title>A general approach to explore prokaryotic protein glycosylation reveals the unique surface layer modulation of an anammox bacterium.</title>
        <authorList>
            <person name="Pabst M."/>
            <person name="Grouzdev D.S."/>
            <person name="Lawson C.E."/>
            <person name="Kleikamp H.B.C."/>
            <person name="de Ram C."/>
            <person name="Louwen R."/>
            <person name="Lin Y.M."/>
            <person name="Lucker S."/>
            <person name="van Loosdrecht M.C.M."/>
            <person name="Laureni M."/>
        </authorList>
    </citation>
    <scope>NUCLEOTIDE SEQUENCE</scope>
    <source>
        <strain evidence="2">BROCD043</strain>
    </source>
</reference>
<dbReference type="Proteomes" id="UP000781173">
    <property type="component" value="Unassembled WGS sequence"/>
</dbReference>
<feature type="non-terminal residue" evidence="2">
    <location>
        <position position="1"/>
    </location>
</feature>
<keyword evidence="1" id="KW-0812">Transmembrane</keyword>
<keyword evidence="1" id="KW-0472">Membrane</keyword>
<feature type="transmembrane region" description="Helical" evidence="1">
    <location>
        <begin position="17"/>
        <end position="34"/>
    </location>
</feature>
<accession>A0A952AH20</accession>
<protein>
    <submittedName>
        <fullName evidence="2">Uncharacterized protein</fullName>
    </submittedName>
</protein>
<proteinExistence type="predicted"/>
<feature type="transmembrane region" description="Helical" evidence="1">
    <location>
        <begin position="66"/>
        <end position="83"/>
    </location>
</feature>